<accession>A0A1F4VRS6</accession>
<dbReference type="InterPro" id="IPR003593">
    <property type="entry name" value="AAA+_ATPase"/>
</dbReference>
<dbReference type="InterPro" id="IPR017871">
    <property type="entry name" value="ABC_transporter-like_CS"/>
</dbReference>
<dbReference type="CDD" id="cd03255">
    <property type="entry name" value="ABC_MJ0796_LolCDE_FtsE"/>
    <property type="match status" value="1"/>
</dbReference>
<dbReference type="GO" id="GO:0022857">
    <property type="term" value="F:transmembrane transporter activity"/>
    <property type="evidence" value="ECO:0007669"/>
    <property type="project" value="TreeGrafter"/>
</dbReference>
<dbReference type="SUPFAM" id="SSF52540">
    <property type="entry name" value="P-loop containing nucleoside triphosphate hydrolases"/>
    <property type="match status" value="1"/>
</dbReference>
<dbReference type="InterPro" id="IPR011017">
    <property type="entry name" value="TRASH_dom"/>
</dbReference>
<dbReference type="SMART" id="SM00382">
    <property type="entry name" value="AAA"/>
    <property type="match status" value="1"/>
</dbReference>
<dbReference type="InterPro" id="IPR017911">
    <property type="entry name" value="MacB-like_ATP-bd"/>
</dbReference>
<dbReference type="FunFam" id="3.40.50.300:FF:000032">
    <property type="entry name" value="Export ABC transporter ATP-binding protein"/>
    <property type="match status" value="1"/>
</dbReference>
<evidence type="ECO:0000256" key="5">
    <source>
        <dbReference type="ARBA" id="ARBA00022741"/>
    </source>
</evidence>
<comment type="subunit">
    <text evidence="2">The complex is composed of two ATP-binding proteins (HrtA), two transmembrane proteins (HrtB) and a solute-binding protein.</text>
</comment>
<dbReference type="EMBL" id="MEVL01000031">
    <property type="protein sequence ID" value="OGC59894.1"/>
    <property type="molecule type" value="Genomic_DNA"/>
</dbReference>
<evidence type="ECO:0000256" key="6">
    <source>
        <dbReference type="ARBA" id="ARBA00022840"/>
    </source>
</evidence>
<evidence type="ECO:0000256" key="8">
    <source>
        <dbReference type="ARBA" id="ARBA00024359"/>
    </source>
</evidence>
<dbReference type="InterPro" id="IPR003439">
    <property type="entry name" value="ABC_transporter-like_ATP-bd"/>
</dbReference>
<dbReference type="InterPro" id="IPR007029">
    <property type="entry name" value="YHS_dom"/>
</dbReference>
<dbReference type="AlphaFoldDB" id="A0A1F4VRS6"/>
<dbReference type="GO" id="GO:0005886">
    <property type="term" value="C:plasma membrane"/>
    <property type="evidence" value="ECO:0007669"/>
    <property type="project" value="UniProtKB-SubCell"/>
</dbReference>
<evidence type="ECO:0000256" key="2">
    <source>
        <dbReference type="ARBA" id="ARBA00011131"/>
    </source>
</evidence>
<sequence length="270" mass="29527">MTVLKLEKIFKIYGEGRTEVRAVNGVDLEVGAGEVVLIMGPSGSGKTTLLSIAGGILKPTSGKVLWEGEEITALSEGKLPRRRLGTIGFIFQTFNLLANLSALENVALAGGLAGVRWGEARKRSQEILTSLGLQERLIHFPRDLSGGEKQRVSVARALINDPKLILADEPTANLDSKAGHDVADLLRDVAKKRSKAVVVVSHDQRIRDIADRVLWLEDGKFKELAKMVSDPTCGMQVEQSPENPHLVWEGKTYYFCSAGCKKEFAEQKHV</sequence>
<keyword evidence="5" id="KW-0547">Nucleotide-binding</keyword>
<dbReference type="GO" id="GO:0005524">
    <property type="term" value="F:ATP binding"/>
    <property type="evidence" value="ECO:0007669"/>
    <property type="project" value="UniProtKB-KW"/>
</dbReference>
<dbReference type="SMART" id="SM00746">
    <property type="entry name" value="TRASH"/>
    <property type="match status" value="1"/>
</dbReference>
<evidence type="ECO:0000256" key="4">
    <source>
        <dbReference type="ARBA" id="ARBA00022475"/>
    </source>
</evidence>
<comment type="similarity">
    <text evidence="8">Belongs to the ABC transporter superfamily. HrtA family.</text>
</comment>
<dbReference type="PROSITE" id="PS00211">
    <property type="entry name" value="ABC_TRANSPORTER_1"/>
    <property type="match status" value="1"/>
</dbReference>
<dbReference type="PROSITE" id="PS50893">
    <property type="entry name" value="ABC_TRANSPORTER_2"/>
    <property type="match status" value="1"/>
</dbReference>
<organism evidence="12 13">
    <name type="scientific">candidate division WWE3 bacterium RIFCSPLOWO2_01_FULL_53_14</name>
    <dbReference type="NCBI Taxonomy" id="1802628"/>
    <lineage>
        <taxon>Bacteria</taxon>
        <taxon>Katanobacteria</taxon>
    </lineage>
</organism>
<evidence type="ECO:0000313" key="13">
    <source>
        <dbReference type="Proteomes" id="UP000176967"/>
    </source>
</evidence>
<keyword evidence="6" id="KW-0067">ATP-binding</keyword>
<name>A0A1F4VRS6_UNCKA</name>
<comment type="function">
    <text evidence="10">Part of the ABC transporter complex hrt involved in hemin import. Responsible for energy coupling to the transport system.</text>
</comment>
<protein>
    <recommendedName>
        <fullName evidence="9">Putative hemin import ATP-binding protein HrtA</fullName>
    </recommendedName>
</protein>
<dbReference type="Gene3D" id="3.40.50.300">
    <property type="entry name" value="P-loop containing nucleotide triphosphate hydrolases"/>
    <property type="match status" value="1"/>
</dbReference>
<dbReference type="InterPro" id="IPR027417">
    <property type="entry name" value="P-loop_NTPase"/>
</dbReference>
<feature type="domain" description="ABC transporter" evidence="11">
    <location>
        <begin position="4"/>
        <end position="243"/>
    </location>
</feature>
<dbReference type="Pfam" id="PF00005">
    <property type="entry name" value="ABC_tran"/>
    <property type="match status" value="1"/>
</dbReference>
<dbReference type="PANTHER" id="PTHR24220:SF666">
    <property type="entry name" value="HEMIN IMPORT ATP-BINDING PROTEIN HRTA-RELATED"/>
    <property type="match status" value="1"/>
</dbReference>
<evidence type="ECO:0000313" key="12">
    <source>
        <dbReference type="EMBL" id="OGC59894.1"/>
    </source>
</evidence>
<evidence type="ECO:0000256" key="9">
    <source>
        <dbReference type="ARBA" id="ARBA00024432"/>
    </source>
</evidence>
<dbReference type="Proteomes" id="UP000176967">
    <property type="component" value="Unassembled WGS sequence"/>
</dbReference>
<keyword evidence="3" id="KW-0813">Transport</keyword>
<proteinExistence type="inferred from homology"/>
<comment type="caution">
    <text evidence="12">The sequence shown here is derived from an EMBL/GenBank/DDBJ whole genome shotgun (WGS) entry which is preliminary data.</text>
</comment>
<evidence type="ECO:0000256" key="10">
    <source>
        <dbReference type="ARBA" id="ARBA00024721"/>
    </source>
</evidence>
<evidence type="ECO:0000256" key="1">
    <source>
        <dbReference type="ARBA" id="ARBA00004202"/>
    </source>
</evidence>
<keyword evidence="7" id="KW-0472">Membrane</keyword>
<dbReference type="GO" id="GO:0016887">
    <property type="term" value="F:ATP hydrolysis activity"/>
    <property type="evidence" value="ECO:0007669"/>
    <property type="project" value="InterPro"/>
</dbReference>
<evidence type="ECO:0000256" key="7">
    <source>
        <dbReference type="ARBA" id="ARBA00023136"/>
    </source>
</evidence>
<dbReference type="InterPro" id="IPR015854">
    <property type="entry name" value="ABC_transpr_LolD-like"/>
</dbReference>
<dbReference type="STRING" id="1802628.A2890_01655"/>
<keyword evidence="4" id="KW-1003">Cell membrane</keyword>
<reference evidence="12 13" key="1">
    <citation type="journal article" date="2016" name="Nat. Commun.">
        <title>Thousands of microbial genomes shed light on interconnected biogeochemical processes in an aquifer system.</title>
        <authorList>
            <person name="Anantharaman K."/>
            <person name="Brown C.T."/>
            <person name="Hug L.A."/>
            <person name="Sharon I."/>
            <person name="Castelle C.J."/>
            <person name="Probst A.J."/>
            <person name="Thomas B.C."/>
            <person name="Singh A."/>
            <person name="Wilkins M.J."/>
            <person name="Karaoz U."/>
            <person name="Brodie E.L."/>
            <person name="Williams K.H."/>
            <person name="Hubbard S.S."/>
            <person name="Banfield J.F."/>
        </authorList>
    </citation>
    <scope>NUCLEOTIDE SEQUENCE [LARGE SCALE GENOMIC DNA]</scope>
</reference>
<evidence type="ECO:0000259" key="11">
    <source>
        <dbReference type="PROSITE" id="PS50893"/>
    </source>
</evidence>
<comment type="subcellular location">
    <subcellularLocation>
        <location evidence="1">Cell membrane</location>
        <topology evidence="1">Peripheral membrane protein</topology>
    </subcellularLocation>
</comment>
<gene>
    <name evidence="12" type="ORF">A2890_01655</name>
</gene>
<dbReference type="PANTHER" id="PTHR24220">
    <property type="entry name" value="IMPORT ATP-BINDING PROTEIN"/>
    <property type="match status" value="1"/>
</dbReference>
<dbReference type="Pfam" id="PF04945">
    <property type="entry name" value="YHS"/>
    <property type="match status" value="1"/>
</dbReference>
<evidence type="ECO:0000256" key="3">
    <source>
        <dbReference type="ARBA" id="ARBA00022448"/>
    </source>
</evidence>
<dbReference type="GO" id="GO:0098796">
    <property type="term" value="C:membrane protein complex"/>
    <property type="evidence" value="ECO:0007669"/>
    <property type="project" value="UniProtKB-ARBA"/>
</dbReference>